<proteinExistence type="predicted"/>
<dbReference type="InterPro" id="IPR046796">
    <property type="entry name" value="Transposase_32_dom"/>
</dbReference>
<feature type="region of interest" description="Disordered" evidence="1">
    <location>
        <begin position="270"/>
        <end position="298"/>
    </location>
</feature>
<gene>
    <name evidence="3" type="ORF">HS088_TW01G00414</name>
</gene>
<feature type="compositionally biased region" description="Low complexity" evidence="1">
    <location>
        <begin position="281"/>
        <end position="292"/>
    </location>
</feature>
<feature type="domain" description="Putative plant transposon protein" evidence="2">
    <location>
        <begin position="60"/>
        <end position="235"/>
    </location>
</feature>
<dbReference type="InParanoid" id="A0A7J7E1F4"/>
<name>A0A7J7E1F4_TRIWF</name>
<evidence type="ECO:0000256" key="1">
    <source>
        <dbReference type="SAM" id="MobiDB-lite"/>
    </source>
</evidence>
<comment type="caution">
    <text evidence="3">The sequence shown here is derived from an EMBL/GenBank/DDBJ whole genome shotgun (WGS) entry which is preliminary data.</text>
</comment>
<evidence type="ECO:0000313" key="4">
    <source>
        <dbReference type="Proteomes" id="UP000593562"/>
    </source>
</evidence>
<dbReference type="Pfam" id="PF20167">
    <property type="entry name" value="Transposase_32"/>
    <property type="match status" value="1"/>
</dbReference>
<accession>A0A7J7E1F4</accession>
<evidence type="ECO:0000313" key="3">
    <source>
        <dbReference type="EMBL" id="KAF5752502.1"/>
    </source>
</evidence>
<dbReference type="EMBL" id="JAAARO010000001">
    <property type="protein sequence ID" value="KAF5752502.1"/>
    <property type="molecule type" value="Genomic_DNA"/>
</dbReference>
<feature type="compositionally biased region" description="Polar residues" evidence="1">
    <location>
        <begin position="270"/>
        <end position="280"/>
    </location>
</feature>
<dbReference type="AlphaFoldDB" id="A0A7J7E1F4"/>
<keyword evidence="4" id="KW-1185">Reference proteome</keyword>
<evidence type="ECO:0000259" key="2">
    <source>
        <dbReference type="Pfam" id="PF20167"/>
    </source>
</evidence>
<reference evidence="3 4" key="1">
    <citation type="journal article" date="2020" name="Nat. Commun.">
        <title>Genome of Tripterygium wilfordii and identification of cytochrome P450 involved in triptolide biosynthesis.</title>
        <authorList>
            <person name="Tu L."/>
            <person name="Su P."/>
            <person name="Zhang Z."/>
            <person name="Gao L."/>
            <person name="Wang J."/>
            <person name="Hu T."/>
            <person name="Zhou J."/>
            <person name="Zhang Y."/>
            <person name="Zhao Y."/>
            <person name="Liu Y."/>
            <person name="Song Y."/>
            <person name="Tong Y."/>
            <person name="Lu Y."/>
            <person name="Yang J."/>
            <person name="Xu C."/>
            <person name="Jia M."/>
            <person name="Peters R.J."/>
            <person name="Huang L."/>
            <person name="Gao W."/>
        </authorList>
    </citation>
    <scope>NUCLEOTIDE SEQUENCE [LARGE SCALE GENOMIC DNA]</scope>
    <source>
        <strain evidence="4">cv. XIE 37</strain>
        <tissue evidence="3">Leaf</tissue>
    </source>
</reference>
<dbReference type="Proteomes" id="UP000593562">
    <property type="component" value="Unassembled WGS sequence"/>
</dbReference>
<organism evidence="3 4">
    <name type="scientific">Tripterygium wilfordii</name>
    <name type="common">Thunder God vine</name>
    <dbReference type="NCBI Taxonomy" id="458696"/>
    <lineage>
        <taxon>Eukaryota</taxon>
        <taxon>Viridiplantae</taxon>
        <taxon>Streptophyta</taxon>
        <taxon>Embryophyta</taxon>
        <taxon>Tracheophyta</taxon>
        <taxon>Spermatophyta</taxon>
        <taxon>Magnoliopsida</taxon>
        <taxon>eudicotyledons</taxon>
        <taxon>Gunneridae</taxon>
        <taxon>Pentapetalae</taxon>
        <taxon>rosids</taxon>
        <taxon>fabids</taxon>
        <taxon>Celastrales</taxon>
        <taxon>Celastraceae</taxon>
        <taxon>Tripterygium</taxon>
    </lineage>
</organism>
<protein>
    <recommendedName>
        <fullName evidence="2">Putative plant transposon protein domain-containing protein</fullName>
    </recommendedName>
</protein>
<sequence length="340" mass="39130">MPRRPRTILPNSQSRLALFNEAEIIPECRIDETVQREAINEWAMRYLREHSLLFLVDPDPENDLLVYPQIVRFFYHTLIELPRSEWTRNQLVYQVILAGVKVQFTTADLCCCLGYPPVDDKPTGSRQPICASKQKIVNEMCGGKKNRHSNATRRAYLPSKMWLLDDAVRENLCPIGHEQERRGKFLSVLFSMYKGQWFDIGKIYLATIFKAKEFVEKKPTKAGKLFFPRLITRLLLFKSIRPPRPQASFGYQVTMLERRTWRQSINHLKTTSAGKKQTQEGPSASPPGDSSSVIATSPQSDHMQAAIARLEMGLQTLEDGQQRLEHMLVAVMDMIRKSKH</sequence>